<name>A0ABZ1BKF9_9FIRM</name>
<sequence length="384" mass="40522">MIELRAGVIREVRETGPRRLRLLVEVGASPDPAHVREAWAFVDLGPRRWRAGQRVLCNTTAVSLGLGTGGRHLVVAPLEPELDAHGRLTGPADRGRGHIVKLRYTPLQLAVMAAEEPAAPYHRAVRQALDLAGLPVAVVPLHSMLAPIVAGLRWAQGGCGRLRVAYVMTDSAALPAALSDQLEALRRGRWVDLVVCSGQAFGGDLEAVHAASALAVAQRAGADVAIVGPGPGVVGTGTALGTTCLEVASVADLVGALGGRAVVVPRLSIADRRGRHRGLSHHDQTALGRLASRRSLVVLPSSLSRAWRRRVVSQASRSGILARHRVVEVEPAPAEALAVLPVPPESMGRHYDDDPPLFDACLAAGRLLASMAGGAPRRREGEWP</sequence>
<dbReference type="InterPro" id="IPR024479">
    <property type="entry name" value="DUF3866"/>
</dbReference>
<dbReference type="RefSeq" id="WP_324667539.1">
    <property type="nucleotide sequence ID" value="NZ_CP141614.1"/>
</dbReference>
<evidence type="ECO:0000313" key="2">
    <source>
        <dbReference type="Proteomes" id="UP001333102"/>
    </source>
</evidence>
<gene>
    <name evidence="1" type="ORF">VLY81_07460</name>
</gene>
<evidence type="ECO:0000313" key="1">
    <source>
        <dbReference type="EMBL" id="WRP13294.1"/>
    </source>
</evidence>
<dbReference type="EMBL" id="CP141614">
    <property type="protein sequence ID" value="WRP13294.1"/>
    <property type="molecule type" value="Genomic_DNA"/>
</dbReference>
<dbReference type="Pfam" id="PF12982">
    <property type="entry name" value="DUF3866"/>
    <property type="match status" value="1"/>
</dbReference>
<proteinExistence type="predicted"/>
<organism evidence="1 2">
    <name type="scientific">Geochorda subterranea</name>
    <dbReference type="NCBI Taxonomy" id="3109564"/>
    <lineage>
        <taxon>Bacteria</taxon>
        <taxon>Bacillati</taxon>
        <taxon>Bacillota</taxon>
        <taxon>Limnochordia</taxon>
        <taxon>Limnochordales</taxon>
        <taxon>Geochordaceae</taxon>
        <taxon>Geochorda</taxon>
    </lineage>
</organism>
<keyword evidence="2" id="KW-1185">Reference proteome</keyword>
<dbReference type="Proteomes" id="UP001333102">
    <property type="component" value="Chromosome"/>
</dbReference>
<reference evidence="2" key="1">
    <citation type="submission" date="2023-12" db="EMBL/GenBank/DDBJ databases">
        <title>Novel isolates from deep terrestrial aquifers shed light on the physiology and ecology of the class Limnochordia.</title>
        <authorList>
            <person name="Karnachuk O.V."/>
            <person name="Lukina A.P."/>
            <person name="Avakyan M.R."/>
            <person name="Kadnikov V."/>
            <person name="Begmatov S."/>
            <person name="Beletsky A.V."/>
            <person name="Mardanov A.V."/>
            <person name="Ravin N.V."/>
        </authorList>
    </citation>
    <scope>NUCLEOTIDE SEQUENCE [LARGE SCALE GENOMIC DNA]</scope>
    <source>
        <strain evidence="2">LN</strain>
    </source>
</reference>
<accession>A0ABZ1BKF9</accession>
<protein>
    <submittedName>
        <fullName evidence="1">DUF3866 family protein</fullName>
    </submittedName>
</protein>